<name>A0A6G5AIU5_RHIMP</name>
<dbReference type="AlphaFoldDB" id="A0A6G5AIU5"/>
<proteinExistence type="predicted"/>
<accession>A0A6G5AIU5</accession>
<sequence length="125" mass="14050">MTNPATSATFMFGCLSPLVLRDQATSERLFLPGKPPACVYPNLRNVLWLRLRRTSSDQRTECDVPAWAGNQGRWFLPWRRLLSRLERRHERRRIQGIPAAATAATVSHHATAAVPVYRATPATGN</sequence>
<evidence type="ECO:0000313" key="1">
    <source>
        <dbReference type="EMBL" id="NIE50166.1"/>
    </source>
</evidence>
<protein>
    <submittedName>
        <fullName evidence="1">Uncharacterized protein</fullName>
    </submittedName>
</protein>
<reference evidence="1" key="1">
    <citation type="submission" date="2020-03" db="EMBL/GenBank/DDBJ databases">
        <title>A transcriptome and proteome of the tick Rhipicephalus microplus shaped by the genetic composition of its hosts and developmental stage.</title>
        <authorList>
            <person name="Garcia G.R."/>
            <person name="Ribeiro J.M.C."/>
            <person name="Maruyama S.R."/>
            <person name="Gardinasse L.G."/>
            <person name="Nelson K."/>
            <person name="Ferreira B.R."/>
            <person name="Andrade T.G."/>
            <person name="Santos I.K.F.M."/>
        </authorList>
    </citation>
    <scope>NUCLEOTIDE SEQUENCE</scope>
    <source>
        <strain evidence="1">NSGR</strain>
        <tissue evidence="1">Salivary glands</tissue>
    </source>
</reference>
<organism evidence="1">
    <name type="scientific">Rhipicephalus microplus</name>
    <name type="common">Cattle tick</name>
    <name type="synonym">Boophilus microplus</name>
    <dbReference type="NCBI Taxonomy" id="6941"/>
    <lineage>
        <taxon>Eukaryota</taxon>
        <taxon>Metazoa</taxon>
        <taxon>Ecdysozoa</taxon>
        <taxon>Arthropoda</taxon>
        <taxon>Chelicerata</taxon>
        <taxon>Arachnida</taxon>
        <taxon>Acari</taxon>
        <taxon>Parasitiformes</taxon>
        <taxon>Ixodida</taxon>
        <taxon>Ixodoidea</taxon>
        <taxon>Ixodidae</taxon>
        <taxon>Rhipicephalinae</taxon>
        <taxon>Rhipicephalus</taxon>
        <taxon>Boophilus</taxon>
    </lineage>
</organism>
<dbReference type="EMBL" id="GIKN01007893">
    <property type="protein sequence ID" value="NIE50166.1"/>
    <property type="molecule type" value="Transcribed_RNA"/>
</dbReference>